<keyword evidence="1" id="KW-1133">Transmembrane helix</keyword>
<evidence type="ECO:0008006" key="4">
    <source>
        <dbReference type="Google" id="ProtNLM"/>
    </source>
</evidence>
<evidence type="ECO:0000313" key="2">
    <source>
        <dbReference type="EMBL" id="PWU22871.1"/>
    </source>
</evidence>
<feature type="transmembrane region" description="Helical" evidence="1">
    <location>
        <begin position="65"/>
        <end position="92"/>
    </location>
</feature>
<dbReference type="EMBL" id="PSRQ01000053">
    <property type="protein sequence ID" value="PWU22871.1"/>
    <property type="molecule type" value="Genomic_DNA"/>
</dbReference>
<comment type="caution">
    <text evidence="2">The sequence shown here is derived from an EMBL/GenBank/DDBJ whole genome shotgun (WGS) entry which is preliminary data.</text>
</comment>
<evidence type="ECO:0000256" key="1">
    <source>
        <dbReference type="SAM" id="Phobius"/>
    </source>
</evidence>
<proteinExistence type="predicted"/>
<name>A0A317JN68_9BACT</name>
<accession>A0A317JN68</accession>
<sequence>MHILGCAIPRRFSAESGGEIEVNPLAQVFEIGLLIGGAGALMFFLSLIDYIGIRLRRKLTQSEDQALATFIVLGAILVLGGVFFSSIAVFIARG</sequence>
<protein>
    <recommendedName>
        <fullName evidence="4">DUF4190 domain-containing protein</fullName>
    </recommendedName>
</protein>
<keyword evidence="1" id="KW-0812">Transmembrane</keyword>
<reference evidence="2 3" key="1">
    <citation type="submission" date="2018-02" db="EMBL/GenBank/DDBJ databases">
        <title>Genomic Reconstructions from Amazon Rainforest and Pasture Soil Reveal Novel Insights into the Physiology of Candidate Phyla in Tropical Sites.</title>
        <authorList>
            <person name="Kroeger M.E."/>
            <person name="Delmont T."/>
            <person name="Eren A.M."/>
            <person name="Guo J."/>
            <person name="Meyer K.M."/>
            <person name="Khan K."/>
            <person name="Rodrigues J.L.M."/>
            <person name="Bohannan B.J.M."/>
            <person name="Tringe S."/>
            <person name="Borges C.D."/>
            <person name="Tiedje J."/>
            <person name="Tsai S.M."/>
            <person name="Nusslein K."/>
        </authorList>
    </citation>
    <scope>NUCLEOTIDE SEQUENCE [LARGE SCALE GENOMIC DNA]</scope>
    <source>
        <strain evidence="2">Amazon FNV 2010 28 9</strain>
    </source>
</reference>
<dbReference type="Proteomes" id="UP000246104">
    <property type="component" value="Unassembled WGS sequence"/>
</dbReference>
<organism evidence="2 3">
    <name type="scientific">Candidatus Cerribacteria bacterium 'Amazon FNV 2010 28 9'</name>
    <dbReference type="NCBI Taxonomy" id="2081795"/>
    <lineage>
        <taxon>Bacteria</taxon>
        <taxon>Candidatus Cerribacteria</taxon>
    </lineage>
</organism>
<evidence type="ECO:0000313" key="3">
    <source>
        <dbReference type="Proteomes" id="UP000246104"/>
    </source>
</evidence>
<gene>
    <name evidence="2" type="ORF">C5B42_04785</name>
</gene>
<keyword evidence="1" id="KW-0472">Membrane</keyword>
<feature type="transmembrane region" description="Helical" evidence="1">
    <location>
        <begin position="31"/>
        <end position="53"/>
    </location>
</feature>
<dbReference type="AlphaFoldDB" id="A0A317JN68"/>